<protein>
    <submittedName>
        <fullName evidence="1">2',3'-cyclic-nucleotide 3'-phosphodiesterase</fullName>
    </submittedName>
</protein>
<dbReference type="InterPro" id="IPR012386">
    <property type="entry name" value="Cyclic-nucl_3Pdiesterase"/>
</dbReference>
<keyword evidence="2" id="KW-1185">Reference proteome</keyword>
<dbReference type="InterPro" id="IPR009097">
    <property type="entry name" value="Cyclic_Pdiesterase"/>
</dbReference>
<dbReference type="AlphaFoldDB" id="A0A9W9A150"/>
<proteinExistence type="predicted"/>
<accession>A0A9W9A150</accession>
<dbReference type="SUPFAM" id="SSF55144">
    <property type="entry name" value="LigT-like"/>
    <property type="match status" value="1"/>
</dbReference>
<dbReference type="Proteomes" id="UP001150266">
    <property type="component" value="Unassembled WGS sequence"/>
</dbReference>
<dbReference type="Gene3D" id="3.90.1140.10">
    <property type="entry name" value="Cyclic phosphodiesterase"/>
    <property type="match status" value="1"/>
</dbReference>
<dbReference type="EMBL" id="JAOTPV010000021">
    <property type="protein sequence ID" value="KAJ4472064.1"/>
    <property type="molecule type" value="Genomic_DNA"/>
</dbReference>
<evidence type="ECO:0000313" key="1">
    <source>
        <dbReference type="EMBL" id="KAJ4472064.1"/>
    </source>
</evidence>
<sequence length="234" mass="26287">MRRGIPSLPVVFRRVPGERGCHRTPINLYSMVTLWIVPSDEESAKLRRILSIGSSTTTSSETQSYPAFHPHITLAAPPSSTSLTLEQLRHSIPNPLPIKFPFHFKSVNTGDHYFRSVYIAIQLSPVLISLHADVHASLDLEPRTPMFPHLSLCYITDKDDNIGEERQRWRDQLEASGRIRNTSSEGSGVELNCSVDDAGDDWISELTANEIWFVDCVGPVGSWSVLDKLRLRPK</sequence>
<dbReference type="PANTHER" id="PTHR28141">
    <property type="entry name" value="2',3'-CYCLIC-NUCLEOTIDE 3'-PHOSPHODIESTERASE"/>
    <property type="match status" value="1"/>
</dbReference>
<dbReference type="Pfam" id="PF07823">
    <property type="entry name" value="CPDase"/>
    <property type="match status" value="1"/>
</dbReference>
<name>A0A9W9A150_9AGAR</name>
<dbReference type="GO" id="GO:0009187">
    <property type="term" value="P:cyclic nucleotide metabolic process"/>
    <property type="evidence" value="ECO:0007669"/>
    <property type="project" value="TreeGrafter"/>
</dbReference>
<evidence type="ECO:0000313" key="2">
    <source>
        <dbReference type="Proteomes" id="UP001150266"/>
    </source>
</evidence>
<gene>
    <name evidence="1" type="ORF">J3R30DRAFT_1030580</name>
</gene>
<reference evidence="1" key="1">
    <citation type="submission" date="2022-08" db="EMBL/GenBank/DDBJ databases">
        <title>A Global Phylogenomic Analysis of the Shiitake Genus Lentinula.</title>
        <authorList>
            <consortium name="DOE Joint Genome Institute"/>
            <person name="Sierra-Patev S."/>
            <person name="Min B."/>
            <person name="Naranjo-Ortiz M."/>
            <person name="Looney B."/>
            <person name="Konkel Z."/>
            <person name="Slot J.C."/>
            <person name="Sakamoto Y."/>
            <person name="Steenwyk J.L."/>
            <person name="Rokas A."/>
            <person name="Carro J."/>
            <person name="Camarero S."/>
            <person name="Ferreira P."/>
            <person name="Molpeceres G."/>
            <person name="Ruiz-Duenas F.J."/>
            <person name="Serrano A."/>
            <person name="Henrissat B."/>
            <person name="Drula E."/>
            <person name="Hughes K.W."/>
            <person name="Mata J.L."/>
            <person name="Ishikawa N.K."/>
            <person name="Vargas-Isla R."/>
            <person name="Ushijima S."/>
            <person name="Smith C.A."/>
            <person name="Ahrendt S."/>
            <person name="Andreopoulos W."/>
            <person name="He G."/>
            <person name="Labutti K."/>
            <person name="Lipzen A."/>
            <person name="Ng V."/>
            <person name="Riley R."/>
            <person name="Sandor L."/>
            <person name="Barry K."/>
            <person name="Martinez A.T."/>
            <person name="Xiao Y."/>
            <person name="Gibbons J.G."/>
            <person name="Terashima K."/>
            <person name="Grigoriev I.V."/>
            <person name="Hibbett D.S."/>
        </authorList>
    </citation>
    <scope>NUCLEOTIDE SEQUENCE</scope>
    <source>
        <strain evidence="1">JLM2183</strain>
    </source>
</reference>
<dbReference type="PANTHER" id="PTHR28141:SF1">
    <property type="entry name" value="2',3'-CYCLIC-NUCLEOTIDE 3'-PHOSPHODIESTERASE"/>
    <property type="match status" value="1"/>
</dbReference>
<comment type="caution">
    <text evidence="1">The sequence shown here is derived from an EMBL/GenBank/DDBJ whole genome shotgun (WGS) entry which is preliminary data.</text>
</comment>
<organism evidence="1 2">
    <name type="scientific">Lentinula aciculospora</name>
    <dbReference type="NCBI Taxonomy" id="153920"/>
    <lineage>
        <taxon>Eukaryota</taxon>
        <taxon>Fungi</taxon>
        <taxon>Dikarya</taxon>
        <taxon>Basidiomycota</taxon>
        <taxon>Agaricomycotina</taxon>
        <taxon>Agaricomycetes</taxon>
        <taxon>Agaricomycetidae</taxon>
        <taxon>Agaricales</taxon>
        <taxon>Marasmiineae</taxon>
        <taxon>Omphalotaceae</taxon>
        <taxon>Lentinula</taxon>
    </lineage>
</organism>
<dbReference type="GO" id="GO:0004113">
    <property type="term" value="F:2',3'-cyclic-nucleotide 3'-phosphodiesterase activity"/>
    <property type="evidence" value="ECO:0007669"/>
    <property type="project" value="TreeGrafter"/>
</dbReference>
<dbReference type="OrthoDB" id="514292at2759"/>